<feature type="domain" description="Focal AT" evidence="2">
    <location>
        <begin position="107"/>
        <end position="197"/>
    </location>
</feature>
<keyword evidence="3" id="KW-0829">Tyrosine-protein kinase</keyword>
<evidence type="ECO:0000259" key="2">
    <source>
        <dbReference type="Pfam" id="PF03623"/>
    </source>
</evidence>
<dbReference type="GO" id="GO:0004713">
    <property type="term" value="F:protein tyrosine kinase activity"/>
    <property type="evidence" value="ECO:0007669"/>
    <property type="project" value="UniProtKB-KW"/>
</dbReference>
<keyword evidence="4" id="KW-1185">Reference proteome</keyword>
<dbReference type="InterPro" id="IPR036137">
    <property type="entry name" value="Focal_adhe_kin_target_dom_sf"/>
</dbReference>
<accession>A0AA47MZP3</accession>
<feature type="region of interest" description="Disordered" evidence="1">
    <location>
        <begin position="197"/>
        <end position="219"/>
    </location>
</feature>
<keyword evidence="3" id="KW-0418">Kinase</keyword>
<dbReference type="SUPFAM" id="SSF68993">
    <property type="entry name" value="FAT domain of focal adhesion kinase"/>
    <property type="match status" value="2"/>
</dbReference>
<dbReference type="AlphaFoldDB" id="A0AA47MZP3"/>
<evidence type="ECO:0000313" key="3">
    <source>
        <dbReference type="EMBL" id="KAK0149170.1"/>
    </source>
</evidence>
<evidence type="ECO:0000313" key="4">
    <source>
        <dbReference type="Proteomes" id="UP001174136"/>
    </source>
</evidence>
<dbReference type="GO" id="GO:0007172">
    <property type="term" value="P:signal complex assembly"/>
    <property type="evidence" value="ECO:0007669"/>
    <property type="project" value="InterPro"/>
</dbReference>
<dbReference type="Proteomes" id="UP001174136">
    <property type="component" value="Unassembled WGS sequence"/>
</dbReference>
<dbReference type="InterPro" id="IPR005189">
    <property type="entry name" value="Focal_adhesion_kin_target_dom"/>
</dbReference>
<gene>
    <name evidence="3" type="primary">PTK2B_2</name>
    <name evidence="3" type="ORF">N1851_010308</name>
</gene>
<evidence type="ECO:0000256" key="1">
    <source>
        <dbReference type="SAM" id="MobiDB-lite"/>
    </source>
</evidence>
<dbReference type="Gene3D" id="1.20.120.330">
    <property type="entry name" value="Nucleotidyltransferases domain 2"/>
    <property type="match status" value="1"/>
</dbReference>
<protein>
    <submittedName>
        <fullName evidence="3">Protein-tyrosine kinase 2-beta</fullName>
    </submittedName>
</protein>
<comment type="caution">
    <text evidence="3">The sequence shown here is derived from an EMBL/GenBank/DDBJ whole genome shotgun (WGS) entry which is preliminary data.</text>
</comment>
<keyword evidence="3" id="KW-0808">Transferase</keyword>
<dbReference type="Gene3D" id="1.20.5.540">
    <property type="entry name" value="Single helix bin"/>
    <property type="match status" value="1"/>
</dbReference>
<reference evidence="3" key="1">
    <citation type="journal article" date="2023" name="Front. Mar. Sci.">
        <title>A new Merluccius polli reference genome to investigate the effects of global change in West African waters.</title>
        <authorList>
            <person name="Mateo J.L."/>
            <person name="Blanco-Fernandez C."/>
            <person name="Garcia-Vazquez E."/>
            <person name="Machado-Schiaffino G."/>
        </authorList>
    </citation>
    <scope>NUCLEOTIDE SEQUENCE</scope>
    <source>
        <strain evidence="3">C29</strain>
        <tissue evidence="3">Fin</tissue>
    </source>
</reference>
<dbReference type="EMBL" id="JAOPHQ010001831">
    <property type="protein sequence ID" value="KAK0149170.1"/>
    <property type="molecule type" value="Genomic_DNA"/>
</dbReference>
<proteinExistence type="predicted"/>
<organism evidence="3 4">
    <name type="scientific">Merluccius polli</name>
    <name type="common">Benguela hake</name>
    <name type="synonym">Merluccius cadenati</name>
    <dbReference type="NCBI Taxonomy" id="89951"/>
    <lineage>
        <taxon>Eukaryota</taxon>
        <taxon>Metazoa</taxon>
        <taxon>Chordata</taxon>
        <taxon>Craniata</taxon>
        <taxon>Vertebrata</taxon>
        <taxon>Euteleostomi</taxon>
        <taxon>Actinopterygii</taxon>
        <taxon>Neopterygii</taxon>
        <taxon>Teleostei</taxon>
        <taxon>Neoteleostei</taxon>
        <taxon>Acanthomorphata</taxon>
        <taxon>Zeiogadaria</taxon>
        <taxon>Gadariae</taxon>
        <taxon>Gadiformes</taxon>
        <taxon>Gadoidei</taxon>
        <taxon>Merlucciidae</taxon>
        <taxon>Merluccius</taxon>
    </lineage>
</organism>
<sequence>MVCWKPVPTAALDRSGDQVYSGVMAMVKEVVRLKNDVNTLAASQYPTAVKVEPYPVELTQLTCCPTAVKVEPYPVELTQLTCCPTAVKAEPYPVEQGYSTKISRGPAVGVALRSLIQSVDELLPSLHSSVRTEIEGTERLLNKDLGELIGKMWLAQQNVVTSLRDDCQRQMLAAAHALAVDSKNLLDAVDQARVRANLARPPPHAADRADSVDSDPGAL</sequence>
<name>A0AA47MZP3_MERPO</name>
<dbReference type="GO" id="GO:0005925">
    <property type="term" value="C:focal adhesion"/>
    <property type="evidence" value="ECO:0007669"/>
    <property type="project" value="InterPro"/>
</dbReference>
<dbReference type="Pfam" id="PF03623">
    <property type="entry name" value="Focal_AT"/>
    <property type="match status" value="2"/>
</dbReference>
<feature type="domain" description="Focal AT" evidence="2">
    <location>
        <begin position="9"/>
        <end position="50"/>
    </location>
</feature>